<dbReference type="FunFam" id="3.40.50.300:FF:000212">
    <property type="entry name" value="Adenylyl-sulfate kinase"/>
    <property type="match status" value="1"/>
</dbReference>
<dbReference type="Pfam" id="PF01583">
    <property type="entry name" value="APS_kinase"/>
    <property type="match status" value="1"/>
</dbReference>
<dbReference type="EMBL" id="JADXDR010000095">
    <property type="protein sequence ID" value="KAI7839658.1"/>
    <property type="molecule type" value="Genomic_DNA"/>
</dbReference>
<keyword evidence="9" id="KW-1185">Reference proteome</keyword>
<dbReference type="AlphaFoldDB" id="A0AAD5H3P0"/>
<comment type="pathway">
    <text evidence="6">Sulfur metabolism; hydrogen sulfide biosynthesis; sulfite from sulfate: step 2/3.</text>
</comment>
<dbReference type="HAMAP" id="MF_00065">
    <property type="entry name" value="Adenylyl_sulf_kinase"/>
    <property type="match status" value="1"/>
</dbReference>
<dbReference type="SUPFAM" id="SSF52540">
    <property type="entry name" value="P-loop containing nucleoside triphosphate hydrolases"/>
    <property type="match status" value="1"/>
</dbReference>
<evidence type="ECO:0000256" key="4">
    <source>
        <dbReference type="ARBA" id="ARBA00022777"/>
    </source>
</evidence>
<keyword evidence="2 6" id="KW-0808">Transferase</keyword>
<dbReference type="PANTHER" id="PTHR11055:SF1">
    <property type="entry name" value="PAPS SYNTHETASE, ISOFORM D"/>
    <property type="match status" value="1"/>
</dbReference>
<name>A0AAD5H3P0_9CHLO</name>
<evidence type="ECO:0000256" key="1">
    <source>
        <dbReference type="ARBA" id="ARBA00012121"/>
    </source>
</evidence>
<evidence type="ECO:0000256" key="6">
    <source>
        <dbReference type="RuleBase" id="RU004347"/>
    </source>
</evidence>
<comment type="similarity">
    <text evidence="6">Belongs to the APS kinase family.</text>
</comment>
<proteinExistence type="inferred from homology"/>
<dbReference type="NCBIfam" id="TIGR00455">
    <property type="entry name" value="apsK"/>
    <property type="match status" value="1"/>
</dbReference>
<protein>
    <recommendedName>
        <fullName evidence="1 6">Adenylyl-sulfate kinase</fullName>
        <ecNumber evidence="1 6">2.7.1.25</ecNumber>
    </recommendedName>
</protein>
<dbReference type="GO" id="GO:0000103">
    <property type="term" value="P:sulfate assimilation"/>
    <property type="evidence" value="ECO:0007669"/>
    <property type="project" value="InterPro"/>
</dbReference>
<evidence type="ECO:0000256" key="5">
    <source>
        <dbReference type="ARBA" id="ARBA00022840"/>
    </source>
</evidence>
<comment type="catalytic activity">
    <reaction evidence="6">
        <text>adenosine 5'-phosphosulfate + ATP = 3'-phosphoadenylyl sulfate + ADP + H(+)</text>
        <dbReference type="Rhea" id="RHEA:24152"/>
        <dbReference type="ChEBI" id="CHEBI:15378"/>
        <dbReference type="ChEBI" id="CHEBI:30616"/>
        <dbReference type="ChEBI" id="CHEBI:58243"/>
        <dbReference type="ChEBI" id="CHEBI:58339"/>
        <dbReference type="ChEBI" id="CHEBI:456216"/>
        <dbReference type="EC" id="2.7.1.25"/>
    </reaction>
</comment>
<gene>
    <name evidence="8" type="ORF">COHA_006467</name>
</gene>
<dbReference type="InterPro" id="IPR002891">
    <property type="entry name" value="APS"/>
</dbReference>
<dbReference type="PANTHER" id="PTHR11055">
    <property type="entry name" value="BIFUNCTIONAL 3'-PHOSPHOADENOSINE 5'-PHOSPHOSULFATE SYNTHASE"/>
    <property type="match status" value="1"/>
</dbReference>
<dbReference type="InterPro" id="IPR027417">
    <property type="entry name" value="P-loop_NTPase"/>
</dbReference>
<feature type="domain" description="APS kinase" evidence="7">
    <location>
        <begin position="92"/>
        <end position="241"/>
    </location>
</feature>
<keyword evidence="5 6" id="KW-0067">ATP-binding</keyword>
<comment type="function">
    <text evidence="6">Catalyzes the synthesis of activated sulfate.</text>
</comment>
<evidence type="ECO:0000313" key="8">
    <source>
        <dbReference type="EMBL" id="KAI7839658.1"/>
    </source>
</evidence>
<keyword evidence="3 6" id="KW-0547">Nucleotide-binding</keyword>
<evidence type="ECO:0000256" key="2">
    <source>
        <dbReference type="ARBA" id="ARBA00022679"/>
    </source>
</evidence>
<reference evidence="8" key="1">
    <citation type="submission" date="2020-11" db="EMBL/GenBank/DDBJ databases">
        <title>Chlorella ohadii genome sequencing and assembly.</title>
        <authorList>
            <person name="Murik O."/>
            <person name="Treves H."/>
            <person name="Kedem I."/>
            <person name="Shotland Y."/>
            <person name="Kaplan A."/>
        </authorList>
    </citation>
    <scope>NUCLEOTIDE SEQUENCE</scope>
    <source>
        <strain evidence="8">1</strain>
    </source>
</reference>
<evidence type="ECO:0000256" key="3">
    <source>
        <dbReference type="ARBA" id="ARBA00022741"/>
    </source>
</evidence>
<accession>A0AAD5H3P0</accession>
<dbReference type="EC" id="2.7.1.25" evidence="1 6"/>
<dbReference type="Gene3D" id="3.40.50.300">
    <property type="entry name" value="P-loop containing nucleotide triphosphate hydrolases"/>
    <property type="match status" value="1"/>
</dbReference>
<evidence type="ECO:0000259" key="7">
    <source>
        <dbReference type="Pfam" id="PF01583"/>
    </source>
</evidence>
<organism evidence="8 9">
    <name type="scientific">Chlorella ohadii</name>
    <dbReference type="NCBI Taxonomy" id="2649997"/>
    <lineage>
        <taxon>Eukaryota</taxon>
        <taxon>Viridiplantae</taxon>
        <taxon>Chlorophyta</taxon>
        <taxon>core chlorophytes</taxon>
        <taxon>Trebouxiophyceae</taxon>
        <taxon>Chlorellales</taxon>
        <taxon>Chlorellaceae</taxon>
        <taxon>Chlorella clade</taxon>
        <taxon>Chlorella</taxon>
    </lineage>
</organism>
<dbReference type="NCBIfam" id="NF003013">
    <property type="entry name" value="PRK03846.1"/>
    <property type="match status" value="1"/>
</dbReference>
<dbReference type="InterPro" id="IPR059117">
    <property type="entry name" value="APS_kinase_dom"/>
</dbReference>
<dbReference type="Proteomes" id="UP001205105">
    <property type="component" value="Unassembled WGS sequence"/>
</dbReference>
<dbReference type="CDD" id="cd02027">
    <property type="entry name" value="APSK"/>
    <property type="match status" value="1"/>
</dbReference>
<keyword evidence="4 6" id="KW-0418">Kinase</keyword>
<sequence>MNGASLRCTPLPAAAQRCSGGRRALGARPRLTAVAAGTTARASAAPATLSGAANNAVAAPHLATVDVGRSTNIRWHQSMVSRGEKELLLGQRGCVLWFTGLSGSGKSTVACTLEHLLHDRGHFTSLLDGDNIRHGLNKDLGFSPEDRTENIRRIGEVAKLFADAGAVTMTSFISPYRADRDIVRQRCRPGEFLEVYMDTPLEVCERRDPKGLYKKARAGLIKNFTGIDDPYEPPVNPEIRVACFDADGRQRTPLEMAQQIFDALDDMGYLRDPAIPTLAVASALQRKHSDGILDFACL</sequence>
<dbReference type="GO" id="GO:0005524">
    <property type="term" value="F:ATP binding"/>
    <property type="evidence" value="ECO:0007669"/>
    <property type="project" value="UniProtKB-KW"/>
</dbReference>
<dbReference type="GO" id="GO:0004020">
    <property type="term" value="F:adenylylsulfate kinase activity"/>
    <property type="evidence" value="ECO:0007669"/>
    <property type="project" value="UniProtKB-EC"/>
</dbReference>
<evidence type="ECO:0000313" key="9">
    <source>
        <dbReference type="Proteomes" id="UP001205105"/>
    </source>
</evidence>
<comment type="caution">
    <text evidence="8">The sequence shown here is derived from an EMBL/GenBank/DDBJ whole genome shotgun (WGS) entry which is preliminary data.</text>
</comment>